<dbReference type="GeneID" id="39584780"/>
<keyword evidence="3" id="KW-1185">Reference proteome</keyword>
<evidence type="ECO:0000313" key="2">
    <source>
        <dbReference type="EMBL" id="RSH87721.1"/>
    </source>
</evidence>
<dbReference type="InterPro" id="IPR024388">
    <property type="entry name" value="Ribosomal_mL58"/>
</dbReference>
<dbReference type="EMBL" id="RSCE01000001">
    <property type="protein sequence ID" value="RSH87721.1"/>
    <property type="molecule type" value="Genomic_DNA"/>
</dbReference>
<feature type="region of interest" description="Disordered" evidence="1">
    <location>
        <begin position="189"/>
        <end position="210"/>
    </location>
</feature>
<evidence type="ECO:0000256" key="1">
    <source>
        <dbReference type="SAM" id="MobiDB-lite"/>
    </source>
</evidence>
<dbReference type="AlphaFoldDB" id="A0A427Y9A9"/>
<proteinExistence type="predicted"/>
<organism evidence="2 3">
    <name type="scientific">Apiotrichum porosum</name>
    <dbReference type="NCBI Taxonomy" id="105984"/>
    <lineage>
        <taxon>Eukaryota</taxon>
        <taxon>Fungi</taxon>
        <taxon>Dikarya</taxon>
        <taxon>Basidiomycota</taxon>
        <taxon>Agaricomycotina</taxon>
        <taxon>Tremellomycetes</taxon>
        <taxon>Trichosporonales</taxon>
        <taxon>Trichosporonaceae</taxon>
        <taxon>Apiotrichum</taxon>
    </lineage>
</organism>
<evidence type="ECO:0000313" key="3">
    <source>
        <dbReference type="Proteomes" id="UP000279236"/>
    </source>
</evidence>
<dbReference type="PANTHER" id="PTHR28266:SF1">
    <property type="entry name" value="LARGE RIBOSOMAL SUBUNIT PROTEIN ML58"/>
    <property type="match status" value="1"/>
</dbReference>
<feature type="compositionally biased region" description="Basic and acidic residues" evidence="1">
    <location>
        <begin position="201"/>
        <end position="210"/>
    </location>
</feature>
<protein>
    <submittedName>
        <fullName evidence="2">Uncharacterized protein</fullName>
    </submittedName>
</protein>
<dbReference type="OrthoDB" id="6021263at2759"/>
<feature type="compositionally biased region" description="Basic and acidic residues" evidence="1">
    <location>
        <begin position="37"/>
        <end position="46"/>
    </location>
</feature>
<dbReference type="PANTHER" id="PTHR28266">
    <property type="entry name" value="54S RIBOSOMAL PROTEIN L20, MITOCHONDRIAL"/>
    <property type="match status" value="1"/>
</dbReference>
<dbReference type="STRING" id="105984.A0A427Y9A9"/>
<feature type="region of interest" description="Disordered" evidence="1">
    <location>
        <begin position="28"/>
        <end position="93"/>
    </location>
</feature>
<gene>
    <name evidence="2" type="ORF">EHS24_000237</name>
</gene>
<accession>A0A427Y9A9</accession>
<sequence length="210" mass="23099">MVMATTRPLVASLAPTLRRTVVHHARPPRVPIISGPHVEHAPRKTEGTNTARPQALATESDIPASSFTTPSSSKLEGDLTFHHAPPPTAPSYTTGAKPALLRWIDGEGVAVTGEEHAPLRRAELPRGVGLPFSEEQVGQITQLRAAGRSRGEILKKLKLPKEQKHLISRVARSSPERLAIEANRVEEQQANWPNKKATARAVRERRKDFW</sequence>
<feature type="compositionally biased region" description="Polar residues" evidence="1">
    <location>
        <begin position="63"/>
        <end position="74"/>
    </location>
</feature>
<dbReference type="Proteomes" id="UP000279236">
    <property type="component" value="Unassembled WGS sequence"/>
</dbReference>
<dbReference type="RefSeq" id="XP_028479929.1">
    <property type="nucleotide sequence ID" value="XM_028616072.1"/>
</dbReference>
<reference evidence="2 3" key="1">
    <citation type="submission" date="2018-11" db="EMBL/GenBank/DDBJ databases">
        <title>Genome sequence of Apiotrichum porosum DSM 27194.</title>
        <authorList>
            <person name="Aliyu H."/>
            <person name="Gorte O."/>
            <person name="Ochsenreither K."/>
        </authorList>
    </citation>
    <scope>NUCLEOTIDE SEQUENCE [LARGE SCALE GENOMIC DNA]</scope>
    <source>
        <strain evidence="2 3">DSM 27194</strain>
    </source>
</reference>
<name>A0A427Y9A9_9TREE</name>
<comment type="caution">
    <text evidence="2">The sequence shown here is derived from an EMBL/GenBank/DDBJ whole genome shotgun (WGS) entry which is preliminary data.</text>
</comment>